<dbReference type="OrthoDB" id="445712at2759"/>
<dbReference type="SUPFAM" id="SSF81301">
    <property type="entry name" value="Nucleotidyltransferase"/>
    <property type="match status" value="1"/>
</dbReference>
<accession>A0A7S9KUN9</accession>
<dbReference type="GO" id="GO:0000166">
    <property type="term" value="F:nucleotide binding"/>
    <property type="evidence" value="ECO:0007669"/>
    <property type="project" value="UniProtKB-KW"/>
</dbReference>
<dbReference type="SUPFAM" id="SSF81891">
    <property type="entry name" value="Poly A polymerase C-terminal region-like"/>
    <property type="match status" value="1"/>
</dbReference>
<dbReference type="PANTHER" id="PTHR13734:SF5">
    <property type="entry name" value="CCA TRNA NUCLEOTIDYLTRANSFERASE, MITOCHONDRIAL"/>
    <property type="match status" value="1"/>
</dbReference>
<proteinExistence type="inferred from homology"/>
<dbReference type="InterPro" id="IPR002646">
    <property type="entry name" value="PolA_pol_head_dom"/>
</dbReference>
<dbReference type="Gene3D" id="1.10.3090.10">
    <property type="entry name" value="cca-adding enzyme, domain 2"/>
    <property type="match status" value="1"/>
</dbReference>
<dbReference type="PANTHER" id="PTHR13734">
    <property type="entry name" value="TRNA-NUCLEOTIDYLTRANSFERASE"/>
    <property type="match status" value="1"/>
</dbReference>
<evidence type="ECO:0008006" key="10">
    <source>
        <dbReference type="Google" id="ProtNLM"/>
    </source>
</evidence>
<keyword evidence="2 5" id="KW-0808">Transferase</keyword>
<keyword evidence="4 5" id="KW-0694">RNA-binding</keyword>
<reference evidence="8 9" key="1">
    <citation type="journal article" date="2018" name="PLoS Genet.">
        <title>Repeat elements organise 3D genome structure and mediate transcription in the filamentous fungus Epichloe festucae.</title>
        <authorList>
            <person name="Winter D.J."/>
            <person name="Ganley A.R.D."/>
            <person name="Young C.A."/>
            <person name="Liachko I."/>
            <person name="Schardl C.L."/>
            <person name="Dupont P.Y."/>
            <person name="Berry D."/>
            <person name="Ram A."/>
            <person name="Scott B."/>
            <person name="Cox M.P."/>
        </authorList>
    </citation>
    <scope>NUCLEOTIDE SEQUENCE [LARGE SCALE GENOMIC DNA]</scope>
    <source>
        <strain evidence="8 9">Fl1</strain>
    </source>
</reference>
<evidence type="ECO:0000256" key="2">
    <source>
        <dbReference type="ARBA" id="ARBA00022679"/>
    </source>
</evidence>
<sequence>MELHITNLNRFFTWRVLGIFTADFTNYPVTDTGQANYKTVYLPQVAKPTRSQVVSPMLSVVSRRFSLLLGMTKRKFGTFIKDNSTPNMIPTIELNTREKQLRRLLLDVSDFINDSKPTERPVVVRWAGGWVRDKVLGIETHDIDVAVNAMTGVDFAQHMCRYCDTEEAKRKHSIKADDIGSLHNVARNPNKSKHLETAMLRIFGLDLDLVNLRKEKYAETSRNPLVEFGTPEEDALRRDATINALFYNLHTEKIEDFTGGLEDLAGKIVRTPLNPLETFKDDPLRILRVVRFASRLEFCIDDDTCKVMAHEQVLEALKVKISRERVGNELSKMLRGSHPCSSLKLLDSLHLYNAIFTDPTSKSEASPNISRWQVAYKCLEDMLQNDSPGSLGRLLIRSKDAAYVAWNLAALSPWMTMDPLPNELPKANNLPPVSVAAREGFRAPNKLLDVITASYKHRHHIMQLKTSTSGPGSVAIARDVLGMAIRKWENHGGSWTLQVLNSLLVEAMENLEIWPQVGDKARDEFENGWKRFLDKIMEMNVYDAPALKTLLDGRSLARALGIPPGRWTGKALDACLEWQFRNPEEVNPNGAIEEIKLHREELGIPRPKQTNARPVGE</sequence>
<dbReference type="AlphaFoldDB" id="A0A7S9KUN9"/>
<evidence type="ECO:0000259" key="7">
    <source>
        <dbReference type="Pfam" id="PF12627"/>
    </source>
</evidence>
<keyword evidence="9" id="KW-1185">Reference proteome</keyword>
<dbReference type="CDD" id="cd05398">
    <property type="entry name" value="NT_ClassII-CCAase"/>
    <property type="match status" value="1"/>
</dbReference>
<evidence type="ECO:0000256" key="4">
    <source>
        <dbReference type="ARBA" id="ARBA00022884"/>
    </source>
</evidence>
<evidence type="ECO:0000256" key="5">
    <source>
        <dbReference type="RuleBase" id="RU003953"/>
    </source>
</evidence>
<dbReference type="Pfam" id="PF01743">
    <property type="entry name" value="PolyA_pol"/>
    <property type="match status" value="1"/>
</dbReference>
<evidence type="ECO:0000313" key="8">
    <source>
        <dbReference type="EMBL" id="QPH04526.1"/>
    </source>
</evidence>
<dbReference type="GO" id="GO:0003723">
    <property type="term" value="F:RNA binding"/>
    <property type="evidence" value="ECO:0007669"/>
    <property type="project" value="UniProtKB-KW"/>
</dbReference>
<dbReference type="EMBL" id="CP031388">
    <property type="protein sequence ID" value="QPH04526.1"/>
    <property type="molecule type" value="Genomic_DNA"/>
</dbReference>
<dbReference type="InterPro" id="IPR043519">
    <property type="entry name" value="NT_sf"/>
</dbReference>
<dbReference type="FunFam" id="3.30.460.10:FF:000019">
    <property type="entry name" value="tRNA nucleotidyltransferase cca2"/>
    <property type="match status" value="1"/>
</dbReference>
<feature type="domain" description="tRNA nucleotidyltransferase/poly(A) polymerase RNA and SrmB- binding" evidence="7">
    <location>
        <begin position="298"/>
        <end position="356"/>
    </location>
</feature>
<dbReference type="GO" id="GO:0052929">
    <property type="term" value="F:ATP:3'-cytidine-cytidine-tRNA adenylyltransferase activity"/>
    <property type="evidence" value="ECO:0007669"/>
    <property type="project" value="TreeGrafter"/>
</dbReference>
<dbReference type="GO" id="GO:0052927">
    <property type="term" value="F:CC tRNA cytidylyltransferase activity"/>
    <property type="evidence" value="ECO:0007669"/>
    <property type="project" value="TreeGrafter"/>
</dbReference>
<evidence type="ECO:0000256" key="1">
    <source>
        <dbReference type="ARBA" id="ARBA00007265"/>
    </source>
</evidence>
<dbReference type="GO" id="GO:0005739">
    <property type="term" value="C:mitochondrion"/>
    <property type="evidence" value="ECO:0007669"/>
    <property type="project" value="UniProtKB-ARBA"/>
</dbReference>
<evidence type="ECO:0000256" key="3">
    <source>
        <dbReference type="ARBA" id="ARBA00022741"/>
    </source>
</evidence>
<gene>
    <name evidence="8" type="ORF">C2857_001607</name>
</gene>
<evidence type="ECO:0000259" key="6">
    <source>
        <dbReference type="Pfam" id="PF01743"/>
    </source>
</evidence>
<dbReference type="Proteomes" id="UP000594364">
    <property type="component" value="Chromosome 4"/>
</dbReference>
<evidence type="ECO:0000313" key="9">
    <source>
        <dbReference type="Proteomes" id="UP000594364"/>
    </source>
</evidence>
<dbReference type="GO" id="GO:0001680">
    <property type="term" value="P:tRNA 3'-terminal CCA addition"/>
    <property type="evidence" value="ECO:0007669"/>
    <property type="project" value="TreeGrafter"/>
</dbReference>
<protein>
    <recommendedName>
        <fullName evidence="10">tRNA nucleotidyltransferase</fullName>
    </recommendedName>
</protein>
<dbReference type="InterPro" id="IPR032828">
    <property type="entry name" value="PolyA_RNA-bd"/>
</dbReference>
<keyword evidence="3" id="KW-0547">Nucleotide-binding</keyword>
<name>A0A7S9KUN9_EPIFF</name>
<feature type="domain" description="Poly A polymerase head" evidence="6">
    <location>
        <begin position="125"/>
        <end position="270"/>
    </location>
</feature>
<comment type="similarity">
    <text evidence="1 5">Belongs to the tRNA nucleotidyltransferase/poly(A) polymerase family.</text>
</comment>
<dbReference type="Pfam" id="PF12627">
    <property type="entry name" value="PolyA_pol_RNAbd"/>
    <property type="match status" value="1"/>
</dbReference>
<organism evidence="8 9">
    <name type="scientific">Epichloe festucae (strain Fl1)</name>
    <dbReference type="NCBI Taxonomy" id="877507"/>
    <lineage>
        <taxon>Eukaryota</taxon>
        <taxon>Fungi</taxon>
        <taxon>Dikarya</taxon>
        <taxon>Ascomycota</taxon>
        <taxon>Pezizomycotina</taxon>
        <taxon>Sordariomycetes</taxon>
        <taxon>Hypocreomycetidae</taxon>
        <taxon>Hypocreales</taxon>
        <taxon>Clavicipitaceae</taxon>
        <taxon>Epichloe</taxon>
    </lineage>
</organism>
<dbReference type="Gene3D" id="3.30.460.10">
    <property type="entry name" value="Beta Polymerase, domain 2"/>
    <property type="match status" value="1"/>
</dbReference>